<comment type="caution">
    <text evidence="6">The sequence shown here is derived from an EMBL/GenBank/DDBJ whole genome shotgun (WGS) entry which is preliminary data.</text>
</comment>
<organism evidence="6 7">
    <name type="scientific">Symbiodinium natans</name>
    <dbReference type="NCBI Taxonomy" id="878477"/>
    <lineage>
        <taxon>Eukaryota</taxon>
        <taxon>Sar</taxon>
        <taxon>Alveolata</taxon>
        <taxon>Dinophyceae</taxon>
        <taxon>Suessiales</taxon>
        <taxon>Symbiodiniaceae</taxon>
        <taxon>Symbiodinium</taxon>
    </lineage>
</organism>
<dbReference type="OrthoDB" id="75140at2759"/>
<dbReference type="EMBL" id="CAJNDS010001946">
    <property type="protein sequence ID" value="CAE7290796.1"/>
    <property type="molecule type" value="Genomic_DNA"/>
</dbReference>
<dbReference type="InterPro" id="IPR013819">
    <property type="entry name" value="LipOase_C"/>
</dbReference>
<keyword evidence="7" id="KW-1185">Reference proteome</keyword>
<dbReference type="PANTHER" id="PTHR11771">
    <property type="entry name" value="LIPOXYGENASE"/>
    <property type="match status" value="1"/>
</dbReference>
<dbReference type="GO" id="GO:0046872">
    <property type="term" value="F:metal ion binding"/>
    <property type="evidence" value="ECO:0007669"/>
    <property type="project" value="UniProtKB-KW"/>
</dbReference>
<dbReference type="PROSITE" id="PS51393">
    <property type="entry name" value="LIPOXYGENASE_3"/>
    <property type="match status" value="1"/>
</dbReference>
<keyword evidence="1" id="KW-0479">Metal-binding</keyword>
<feature type="domain" description="Lipoxygenase" evidence="5">
    <location>
        <begin position="277"/>
        <end position="640"/>
    </location>
</feature>
<sequence>MMSADAEKGEQRKLLQTPADEPRSFPMMQPNPGYSNSLFCWPGACLYPLAAIILFALGLVAVVFLSAGTILAASILLLPGSCFVMYTCMWQGYPAYWTWDLYVHMIYLSHMILHWGVPLPNASEKFMPLDMMRPKEKLPKVYVDYTLNLQVPLGDSDQFLRPYITPRWHHNLVEHNLNLVPAFDRFSEFEPEEDCVQYVMKQLQAIYPPVYQEWADKHSDQALARFCLYGLAAHRVQTEVVDGKKLFVVKTNALSALPVREGHERYGGDAYFDESWKPVMIVDHGLGPMQEHDDPVKVVTKPGDPEWARAKFRFRSSAFVLVTLVDHLYHVHLQTTNLFVTALREQLSADHPIRRFLTPFTYQTISINDNAKFNLVAPRSMGPRCFALTQKGLELAFTAAPNLVVPGTKDIFNLRTYIQQLKASGVDTEYWRQALELYEIMERFVANYLSCYYVSKRDLAADPELRAFGRHFFHCLEGVDAASLSRLGAPWIQSVSDEAADAEAWDFYVKWLAGVIWLATAGHEQMGAVEVYAQDASWASFKWSHGAIRGTKQTATLQALLMSFTSTPMPKLLGEDWSHLFPPAKANTSPKDSLKKFQGELEAMAQRCDQFNATANSRMFPHCFPMYVNNPRVLETSVSV</sequence>
<dbReference type="AlphaFoldDB" id="A0A812NCM5"/>
<dbReference type="Pfam" id="PF00305">
    <property type="entry name" value="Lipoxygenase"/>
    <property type="match status" value="1"/>
</dbReference>
<reference evidence="6" key="1">
    <citation type="submission" date="2021-02" db="EMBL/GenBank/DDBJ databases">
        <authorList>
            <person name="Dougan E. K."/>
            <person name="Rhodes N."/>
            <person name="Thang M."/>
            <person name="Chan C."/>
        </authorList>
    </citation>
    <scope>NUCLEOTIDE SEQUENCE</scope>
</reference>
<evidence type="ECO:0000259" key="5">
    <source>
        <dbReference type="PROSITE" id="PS51393"/>
    </source>
</evidence>
<accession>A0A812NCM5</accession>
<dbReference type="InterPro" id="IPR036226">
    <property type="entry name" value="LipOase_C_sf"/>
</dbReference>
<dbReference type="Gene3D" id="1.20.245.10">
    <property type="entry name" value="Lipoxygenase-1, Domain 5"/>
    <property type="match status" value="1"/>
</dbReference>
<keyword evidence="4" id="KW-1133">Transmembrane helix</keyword>
<evidence type="ECO:0000256" key="4">
    <source>
        <dbReference type="SAM" id="Phobius"/>
    </source>
</evidence>
<evidence type="ECO:0000256" key="2">
    <source>
        <dbReference type="ARBA" id="ARBA00022964"/>
    </source>
</evidence>
<feature type="transmembrane region" description="Helical" evidence="4">
    <location>
        <begin position="38"/>
        <end position="64"/>
    </location>
</feature>
<protein>
    <submittedName>
        <fullName evidence="6">LOX1 protein</fullName>
    </submittedName>
</protein>
<dbReference type="GO" id="GO:0016702">
    <property type="term" value="F:oxidoreductase activity, acting on single donors with incorporation of molecular oxygen, incorporation of two atoms of oxygen"/>
    <property type="evidence" value="ECO:0007669"/>
    <property type="project" value="InterPro"/>
</dbReference>
<keyword evidence="3" id="KW-0560">Oxidoreductase</keyword>
<dbReference type="GO" id="GO:0034440">
    <property type="term" value="P:lipid oxidation"/>
    <property type="evidence" value="ECO:0007669"/>
    <property type="project" value="InterPro"/>
</dbReference>
<dbReference type="SUPFAM" id="SSF48484">
    <property type="entry name" value="Lipoxigenase"/>
    <property type="match status" value="1"/>
</dbReference>
<evidence type="ECO:0000313" key="6">
    <source>
        <dbReference type="EMBL" id="CAE7290796.1"/>
    </source>
</evidence>
<evidence type="ECO:0000256" key="1">
    <source>
        <dbReference type="ARBA" id="ARBA00022723"/>
    </source>
</evidence>
<gene>
    <name evidence="6" type="primary">LOX1</name>
    <name evidence="6" type="ORF">SNAT2548_LOCUS15336</name>
</gene>
<keyword evidence="4" id="KW-0812">Transmembrane</keyword>
<evidence type="ECO:0000313" key="7">
    <source>
        <dbReference type="Proteomes" id="UP000604046"/>
    </source>
</evidence>
<proteinExistence type="predicted"/>
<name>A0A812NCM5_9DINO</name>
<feature type="transmembrane region" description="Helical" evidence="4">
    <location>
        <begin position="70"/>
        <end position="89"/>
    </location>
</feature>
<dbReference type="Proteomes" id="UP000604046">
    <property type="component" value="Unassembled WGS sequence"/>
</dbReference>
<evidence type="ECO:0000256" key="3">
    <source>
        <dbReference type="ARBA" id="ARBA00023002"/>
    </source>
</evidence>
<dbReference type="InterPro" id="IPR000907">
    <property type="entry name" value="LipOase"/>
</dbReference>
<keyword evidence="4" id="KW-0472">Membrane</keyword>
<keyword evidence="2" id="KW-0223">Dioxygenase</keyword>